<dbReference type="CDD" id="cd00293">
    <property type="entry name" value="USP-like"/>
    <property type="match status" value="1"/>
</dbReference>
<feature type="domain" description="UspA" evidence="2">
    <location>
        <begin position="3"/>
        <end position="141"/>
    </location>
</feature>
<dbReference type="Proteomes" id="UP000269154">
    <property type="component" value="Unassembled WGS sequence"/>
</dbReference>
<dbReference type="Pfam" id="PF00582">
    <property type="entry name" value="Usp"/>
    <property type="match status" value="1"/>
</dbReference>
<evidence type="ECO:0000313" key="3">
    <source>
        <dbReference type="EMBL" id="RQH34502.1"/>
    </source>
</evidence>
<dbReference type="PANTHER" id="PTHR46268">
    <property type="entry name" value="STRESS RESPONSE PROTEIN NHAX"/>
    <property type="match status" value="1"/>
</dbReference>
<dbReference type="EMBL" id="RCBY01000133">
    <property type="protein sequence ID" value="RQH34502.1"/>
    <property type="molecule type" value="Genomic_DNA"/>
</dbReference>
<dbReference type="AlphaFoldDB" id="A0A3N6P5Y8"/>
<organism evidence="3 4">
    <name type="scientific">Okeania hirsuta</name>
    <dbReference type="NCBI Taxonomy" id="1458930"/>
    <lineage>
        <taxon>Bacteria</taxon>
        <taxon>Bacillati</taxon>
        <taxon>Cyanobacteriota</taxon>
        <taxon>Cyanophyceae</taxon>
        <taxon>Oscillatoriophycideae</taxon>
        <taxon>Oscillatoriales</taxon>
        <taxon>Microcoleaceae</taxon>
        <taxon>Okeania</taxon>
    </lineage>
</organism>
<dbReference type="SUPFAM" id="SSF52402">
    <property type="entry name" value="Adenine nucleotide alpha hydrolases-like"/>
    <property type="match status" value="1"/>
</dbReference>
<sequence length="143" mass="15840">MAFKTIIVALSNSHSDLDLVIQALTEFHLTSKTRVILSHVVATEKSDLDREADQPEPEGKNISVGEFEKQLQVYREKLPCTTEVEVVIGDPTEEIVRLSNIYNADLIVIGSRGLKGINRILQGSISSEVVAEANCSVFVFKQR</sequence>
<comment type="caution">
    <text evidence="3">The sequence shown here is derived from an EMBL/GenBank/DDBJ whole genome shotgun (WGS) entry which is preliminary data.</text>
</comment>
<comment type="similarity">
    <text evidence="1">Belongs to the universal stress protein A family.</text>
</comment>
<dbReference type="RefSeq" id="WP_124142696.1">
    <property type="nucleotide sequence ID" value="NZ_CAWOKI010000338.1"/>
</dbReference>
<gene>
    <name evidence="3" type="ORF">D5R40_20680</name>
</gene>
<reference evidence="3 4" key="1">
    <citation type="journal article" date="2018" name="ACS Chem. Biol.">
        <title>Ketoreductase domain dysfunction expands chemodiversity: malyngamide biosynthesis in the cyanobacterium Okeania hirsuta.</title>
        <authorList>
            <person name="Moss N.A."/>
            <person name="Leao T."/>
            <person name="Rankin M."/>
            <person name="McCullough T.M."/>
            <person name="Qu P."/>
            <person name="Korobeynikov A."/>
            <person name="Smith J.L."/>
            <person name="Gerwick L."/>
            <person name="Gerwick W.H."/>
        </authorList>
    </citation>
    <scope>NUCLEOTIDE SEQUENCE [LARGE SCALE GENOMIC DNA]</scope>
    <source>
        <strain evidence="3 4">PAB10Feb10-1</strain>
    </source>
</reference>
<dbReference type="OrthoDB" id="9794782at2"/>
<accession>A0A3N6P5Y8</accession>
<dbReference type="PANTHER" id="PTHR46268:SF8">
    <property type="entry name" value="UNIVERSAL STRESS PROTEIN SLL1388"/>
    <property type="match status" value="1"/>
</dbReference>
<dbReference type="InterPro" id="IPR014729">
    <property type="entry name" value="Rossmann-like_a/b/a_fold"/>
</dbReference>
<evidence type="ECO:0000313" key="4">
    <source>
        <dbReference type="Proteomes" id="UP000269154"/>
    </source>
</evidence>
<protein>
    <submittedName>
        <fullName evidence="3">Universal stress protein</fullName>
    </submittedName>
</protein>
<dbReference type="InterPro" id="IPR006015">
    <property type="entry name" value="Universal_stress_UspA"/>
</dbReference>
<keyword evidence="4" id="KW-1185">Reference proteome</keyword>
<evidence type="ECO:0000259" key="2">
    <source>
        <dbReference type="Pfam" id="PF00582"/>
    </source>
</evidence>
<dbReference type="InterPro" id="IPR006016">
    <property type="entry name" value="UspA"/>
</dbReference>
<proteinExistence type="inferred from homology"/>
<dbReference type="PRINTS" id="PR01438">
    <property type="entry name" value="UNVRSLSTRESS"/>
</dbReference>
<name>A0A3N6P5Y8_9CYAN</name>
<dbReference type="Gene3D" id="3.40.50.620">
    <property type="entry name" value="HUPs"/>
    <property type="match status" value="1"/>
</dbReference>
<evidence type="ECO:0000256" key="1">
    <source>
        <dbReference type="ARBA" id="ARBA00008791"/>
    </source>
</evidence>